<comment type="caution">
    <text evidence="11">The sequence shown here is derived from an EMBL/GenBank/DDBJ whole genome shotgun (WGS) entry which is preliminary data.</text>
</comment>
<dbReference type="InterPro" id="IPR036736">
    <property type="entry name" value="ACP-like_sf"/>
</dbReference>
<sequence length="80" mass="8563">MADNAEILSGLAEIVEEVAGIDTAEVTPEKSFVDDLDIDSLSMVEIAVQAEDKFGAKIPDDQLAELKTVGDAVDFISKHQ</sequence>
<evidence type="ECO:0000256" key="2">
    <source>
        <dbReference type="ARBA" id="ARBA00022516"/>
    </source>
</evidence>
<feature type="domain" description="Carrier" evidence="10">
    <location>
        <begin position="5"/>
        <end position="80"/>
    </location>
</feature>
<evidence type="ECO:0000256" key="8">
    <source>
        <dbReference type="NCBIfam" id="TIGR00517"/>
    </source>
</evidence>
<dbReference type="PANTHER" id="PTHR20863">
    <property type="entry name" value="ACYL CARRIER PROTEIN"/>
    <property type="match status" value="1"/>
</dbReference>
<keyword evidence="3 7" id="KW-0597">Phosphoprotein</keyword>
<dbReference type="EMBL" id="JBBJUP010000015">
    <property type="protein sequence ID" value="MEJ8280912.1"/>
    <property type="molecule type" value="Genomic_DNA"/>
</dbReference>
<comment type="PTM">
    <text evidence="7">4'-phosphopantetheine is transferred from CoA to a specific serine of apo-ACP by AcpS. This modification is essential for activity because fatty acids are bound in thioester linkage to the sulfhydryl of the prosthetic group.</text>
</comment>
<evidence type="ECO:0000256" key="4">
    <source>
        <dbReference type="ARBA" id="ARBA00022832"/>
    </source>
</evidence>
<keyword evidence="12" id="KW-1185">Reference proteome</keyword>
<dbReference type="Pfam" id="PF00550">
    <property type="entry name" value="PP-binding"/>
    <property type="match status" value="1"/>
</dbReference>
<dbReference type="NCBIfam" id="NF002150">
    <property type="entry name" value="PRK00982.1-4"/>
    <property type="match status" value="1"/>
</dbReference>
<dbReference type="NCBIfam" id="TIGR00517">
    <property type="entry name" value="acyl_carrier"/>
    <property type="match status" value="1"/>
</dbReference>
<evidence type="ECO:0000256" key="7">
    <source>
        <dbReference type="HAMAP-Rule" id="MF_01217"/>
    </source>
</evidence>
<evidence type="ECO:0000256" key="1">
    <source>
        <dbReference type="ARBA" id="ARBA00022450"/>
    </source>
</evidence>
<evidence type="ECO:0000256" key="3">
    <source>
        <dbReference type="ARBA" id="ARBA00022553"/>
    </source>
</evidence>
<dbReference type="InterPro" id="IPR003231">
    <property type="entry name" value="ACP"/>
</dbReference>
<gene>
    <name evidence="7" type="primary">acpP</name>
    <name evidence="11" type="ORF">WJX68_18370</name>
</gene>
<comment type="pathway">
    <text evidence="7 9">Lipid metabolism; fatty acid biosynthesis.</text>
</comment>
<dbReference type="RefSeq" id="WP_068798712.1">
    <property type="nucleotide sequence ID" value="NZ_JBBJUP010000015.1"/>
</dbReference>
<dbReference type="NCBIfam" id="NF002147">
    <property type="entry name" value="PRK00982.1-1"/>
    <property type="match status" value="1"/>
</dbReference>
<comment type="similarity">
    <text evidence="7">Belongs to the acyl carrier protein (ACP) family.</text>
</comment>
<keyword evidence="7" id="KW-0963">Cytoplasm</keyword>
<organism evidence="11 12">
    <name type="scientific">Pseudonocardia spirodelae</name>
    <dbReference type="NCBI Taxonomy" id="3133431"/>
    <lineage>
        <taxon>Bacteria</taxon>
        <taxon>Bacillati</taxon>
        <taxon>Actinomycetota</taxon>
        <taxon>Actinomycetes</taxon>
        <taxon>Pseudonocardiales</taxon>
        <taxon>Pseudonocardiaceae</taxon>
        <taxon>Pseudonocardia</taxon>
    </lineage>
</organism>
<dbReference type="PROSITE" id="PS50075">
    <property type="entry name" value="CARRIER"/>
    <property type="match status" value="1"/>
</dbReference>
<dbReference type="Gene3D" id="1.10.1200.10">
    <property type="entry name" value="ACP-like"/>
    <property type="match status" value="1"/>
</dbReference>
<keyword evidence="2 7" id="KW-0444">Lipid biosynthesis</keyword>
<keyword evidence="1 7" id="KW-0596">Phosphopantetheine</keyword>
<proteinExistence type="inferred from homology"/>
<dbReference type="InterPro" id="IPR009081">
    <property type="entry name" value="PP-bd_ACP"/>
</dbReference>
<name>A0ABU8TAC8_9PSEU</name>
<dbReference type="SUPFAM" id="SSF47336">
    <property type="entry name" value="ACP-like"/>
    <property type="match status" value="1"/>
</dbReference>
<dbReference type="Proteomes" id="UP001364211">
    <property type="component" value="Unassembled WGS sequence"/>
</dbReference>
<dbReference type="NCBIfam" id="NF002148">
    <property type="entry name" value="PRK00982.1-2"/>
    <property type="match status" value="1"/>
</dbReference>
<keyword evidence="5 7" id="KW-0443">Lipid metabolism</keyword>
<dbReference type="PANTHER" id="PTHR20863:SF76">
    <property type="entry name" value="CARRIER DOMAIN-CONTAINING PROTEIN"/>
    <property type="match status" value="1"/>
</dbReference>
<accession>A0ABU8TAC8</accession>
<evidence type="ECO:0000256" key="6">
    <source>
        <dbReference type="ARBA" id="ARBA00023160"/>
    </source>
</evidence>
<evidence type="ECO:0000313" key="11">
    <source>
        <dbReference type="EMBL" id="MEJ8280912.1"/>
    </source>
</evidence>
<keyword evidence="6 7" id="KW-0275">Fatty acid biosynthesis</keyword>
<feature type="modified residue" description="O-(pantetheine 4'-phosphoryl)serine" evidence="7">
    <location>
        <position position="40"/>
    </location>
</feature>
<keyword evidence="4 7" id="KW-0276">Fatty acid metabolism</keyword>
<evidence type="ECO:0000256" key="9">
    <source>
        <dbReference type="RuleBase" id="RU003545"/>
    </source>
</evidence>
<reference evidence="11 12" key="1">
    <citation type="submission" date="2024-03" db="EMBL/GenBank/DDBJ databases">
        <title>Draft genome sequence of Pseudonocardia sp. DW16-2.</title>
        <authorList>
            <person name="Duangmal K."/>
        </authorList>
    </citation>
    <scope>NUCLEOTIDE SEQUENCE [LARGE SCALE GENOMIC DNA]</scope>
    <source>
        <strain evidence="11 12">DW16-2</strain>
    </source>
</reference>
<comment type="PTM">
    <text evidence="9">4'-phosphopantetheine is transferred from CoA to a specific serine of apo-ACP by acpS.</text>
</comment>
<comment type="subcellular location">
    <subcellularLocation>
        <location evidence="7">Cytoplasm</location>
    </subcellularLocation>
</comment>
<evidence type="ECO:0000313" key="12">
    <source>
        <dbReference type="Proteomes" id="UP001364211"/>
    </source>
</evidence>
<protein>
    <recommendedName>
        <fullName evidence="7 8">Acyl carrier protein</fullName>
        <shortName evidence="7">ACP</shortName>
    </recommendedName>
</protein>
<evidence type="ECO:0000256" key="5">
    <source>
        <dbReference type="ARBA" id="ARBA00023098"/>
    </source>
</evidence>
<evidence type="ECO:0000259" key="10">
    <source>
        <dbReference type="PROSITE" id="PS50075"/>
    </source>
</evidence>
<comment type="function">
    <text evidence="7 9">Carrier of the growing fatty acid chain in fatty acid biosynthesis.</text>
</comment>
<dbReference type="HAMAP" id="MF_01217">
    <property type="entry name" value="Acyl_carrier"/>
    <property type="match status" value="1"/>
</dbReference>